<reference evidence="3" key="1">
    <citation type="journal article" date="2019" name="Int. J. Syst. Evol. Microbiol.">
        <title>The Global Catalogue of Microorganisms (GCM) 10K type strain sequencing project: providing services to taxonomists for standard genome sequencing and annotation.</title>
        <authorList>
            <consortium name="The Broad Institute Genomics Platform"/>
            <consortium name="The Broad Institute Genome Sequencing Center for Infectious Disease"/>
            <person name="Wu L."/>
            <person name="Ma J."/>
        </authorList>
    </citation>
    <scope>NUCLEOTIDE SEQUENCE [LARGE SCALE GENOMIC DNA]</scope>
    <source>
        <strain evidence="3">JCM 9377</strain>
    </source>
</reference>
<comment type="caution">
    <text evidence="2">The sequence shown here is derived from an EMBL/GenBank/DDBJ whole genome shotgun (WGS) entry which is preliminary data.</text>
</comment>
<name>A0ABP6PWN1_9ACTN</name>
<evidence type="ECO:0000256" key="1">
    <source>
        <dbReference type="SAM" id="MobiDB-lite"/>
    </source>
</evidence>
<dbReference type="RefSeq" id="WP_344821132.1">
    <property type="nucleotide sequence ID" value="NZ_BAAAUV010000001.1"/>
</dbReference>
<proteinExistence type="predicted"/>
<dbReference type="EMBL" id="BAAAUV010000001">
    <property type="protein sequence ID" value="GAA3192559.1"/>
    <property type="molecule type" value="Genomic_DNA"/>
</dbReference>
<protein>
    <submittedName>
        <fullName evidence="2">Uncharacterized protein</fullName>
    </submittedName>
</protein>
<sequence length="240" mass="25206">MNDDLWAALRADAARHEPDRDLILARVEEVRPRPGRFRPLVVAAAAASVLVTATLAGWSLSERAPRTVASPTSAEAVPPVTGPAEPVPVPKTATEPPTGSPTGPVAEGAPPPSTPGSHDSTAGAAPGVTVRAWTDPVSGEYWAQRNLTVTVERPLTAFSATIRIGAGAGEEFAGSFSTLSTEELDFTRRTQGTTIVYRWTLRPGRTIRAGSYQLSAQFKRLPGPRPVADSYTAAGISGNF</sequence>
<gene>
    <name evidence="2" type="ORF">GCM10010468_01410</name>
</gene>
<accession>A0ABP6PWN1</accession>
<dbReference type="Proteomes" id="UP001501237">
    <property type="component" value="Unassembled WGS sequence"/>
</dbReference>
<evidence type="ECO:0000313" key="3">
    <source>
        <dbReference type="Proteomes" id="UP001501237"/>
    </source>
</evidence>
<evidence type="ECO:0000313" key="2">
    <source>
        <dbReference type="EMBL" id="GAA3192559.1"/>
    </source>
</evidence>
<keyword evidence="3" id="KW-1185">Reference proteome</keyword>
<organism evidence="2 3">
    <name type="scientific">Actinocorallia longicatena</name>
    <dbReference type="NCBI Taxonomy" id="111803"/>
    <lineage>
        <taxon>Bacteria</taxon>
        <taxon>Bacillati</taxon>
        <taxon>Actinomycetota</taxon>
        <taxon>Actinomycetes</taxon>
        <taxon>Streptosporangiales</taxon>
        <taxon>Thermomonosporaceae</taxon>
        <taxon>Actinocorallia</taxon>
    </lineage>
</organism>
<feature type="region of interest" description="Disordered" evidence="1">
    <location>
        <begin position="63"/>
        <end position="124"/>
    </location>
</feature>